<name>A0A1R4EX45_9MICO</name>
<reference evidence="2 3" key="1">
    <citation type="submission" date="2017-02" db="EMBL/GenBank/DDBJ databases">
        <authorList>
            <person name="Peterson S.W."/>
        </authorList>
    </citation>
    <scope>NUCLEOTIDE SEQUENCE [LARGE SCALE GENOMIC DNA]</scope>
    <source>
        <strain evidence="2 3">LMG 22410</strain>
    </source>
</reference>
<dbReference type="EMBL" id="FUHU01000006">
    <property type="protein sequence ID" value="SJM48227.1"/>
    <property type="molecule type" value="Genomic_DNA"/>
</dbReference>
<proteinExistence type="predicted"/>
<gene>
    <name evidence="2" type="ORF">CZ674_01410</name>
</gene>
<evidence type="ECO:0000313" key="2">
    <source>
        <dbReference type="EMBL" id="SJM48227.1"/>
    </source>
</evidence>
<feature type="region of interest" description="Disordered" evidence="1">
    <location>
        <begin position="298"/>
        <end position="318"/>
    </location>
</feature>
<evidence type="ECO:0000313" key="3">
    <source>
        <dbReference type="Proteomes" id="UP000195787"/>
    </source>
</evidence>
<evidence type="ECO:0000256" key="1">
    <source>
        <dbReference type="SAM" id="MobiDB-lite"/>
    </source>
</evidence>
<organism evidence="2 3">
    <name type="scientific">Agrococcus casei LMG 22410</name>
    <dbReference type="NCBI Taxonomy" id="1255656"/>
    <lineage>
        <taxon>Bacteria</taxon>
        <taxon>Bacillati</taxon>
        <taxon>Actinomycetota</taxon>
        <taxon>Actinomycetes</taxon>
        <taxon>Micrococcales</taxon>
        <taxon>Microbacteriaceae</taxon>
        <taxon>Agrococcus</taxon>
    </lineage>
</organism>
<accession>A0A1R4EX45</accession>
<dbReference type="Proteomes" id="UP000195787">
    <property type="component" value="Unassembled WGS sequence"/>
</dbReference>
<dbReference type="AlphaFoldDB" id="A0A1R4EX45"/>
<keyword evidence="3" id="KW-1185">Reference proteome</keyword>
<sequence>MVSGMNDTPLHAFRIERSGPLSPESQMVLSQVLSTSLSTAAAGTTMSAHCTPEGTIERVFTSSGANAVDRAFQIAKAFNSRSEPVDPPTLAASHIAALEYGPDSALAAATQAGTSLTSVAEAIDAYLTSGEWIAVSVRKPEPKERSRWNIWHDFHRPGAVSTHSPRSDAVIVSIYAGSHAPDRAQNALRQFHSALGGFELIPETQVLDGRDERRPLWRVAGLSALVGGVATAGRYFWDSIEQTIGTPLASSIEPALMPAQLLGLGVAAAASAVAVLHQYGYLPSAAKQARALLEDGLAPAPAKRSGSPKKPKAATTSQKVVDGVAQLVETPRQDGDYPLAARSFMVGSELAAAVLLPGSSARSGVASTASRELPSAVRSVHGPEIGTSDGQVAKLSFADLWAGVFVIGKPGSGKSKLLEWLWAWMQSQLTPLHHAKQHTAYDGAMIAFDTKDDGQLTRGLSDWSAVTGVHTTVIDIAADTPMPLSIFSKEGTLRQRSERVLDALSYLIGEAAGPRFRETAGTVIPLSLLVDAAVTNDRPWLPKDASLFAYAHILTGAAWTCPGDADT</sequence>
<protein>
    <submittedName>
        <fullName evidence="2">Uncharacterized protein</fullName>
    </submittedName>
</protein>